<evidence type="ECO:0000256" key="6">
    <source>
        <dbReference type="ARBA" id="ARBA00023170"/>
    </source>
</evidence>
<evidence type="ECO:0000256" key="5">
    <source>
        <dbReference type="ARBA" id="ARBA00023163"/>
    </source>
</evidence>
<protein>
    <submittedName>
        <fullName evidence="11">NR LBD domain-containing protein</fullName>
    </submittedName>
</protein>
<dbReference type="PANTHER" id="PTHR46011">
    <property type="entry name" value="NUCLEAR HORMONE RECEPTOR FAMILY MEMBER NHR-86-RELATED"/>
    <property type="match status" value="1"/>
</dbReference>
<dbReference type="STRING" id="318479.A0A0N4UCK7"/>
<dbReference type="WBParaSite" id="DME_0000500401-mRNA-1">
    <property type="protein sequence ID" value="DME_0000500401-mRNA-1"/>
    <property type="gene ID" value="DME_0000500401"/>
</dbReference>
<dbReference type="GO" id="GO:0003700">
    <property type="term" value="F:DNA-binding transcription factor activity"/>
    <property type="evidence" value="ECO:0007669"/>
    <property type="project" value="TreeGrafter"/>
</dbReference>
<gene>
    <name evidence="8" type="ORF">DME_LOCUS8803</name>
</gene>
<proteinExistence type="predicted"/>
<dbReference type="InterPro" id="IPR000536">
    <property type="entry name" value="Nucl_hrmn_rcpt_lig-bd"/>
</dbReference>
<dbReference type="Gene3D" id="2.20.25.240">
    <property type="match status" value="1"/>
</dbReference>
<dbReference type="Proteomes" id="UP000274756">
    <property type="component" value="Unassembled WGS sequence"/>
</dbReference>
<keyword evidence="2" id="KW-0863">Zinc-finger</keyword>
<evidence type="ECO:0000256" key="2">
    <source>
        <dbReference type="ARBA" id="ARBA00022771"/>
    </source>
</evidence>
<dbReference type="SMART" id="SM00430">
    <property type="entry name" value="HOLI"/>
    <property type="match status" value="1"/>
</dbReference>
<dbReference type="GO" id="GO:0008270">
    <property type="term" value="F:zinc ion binding"/>
    <property type="evidence" value="ECO:0007669"/>
    <property type="project" value="UniProtKB-KW"/>
</dbReference>
<sequence>MEPEFVSSQCGTRKLVINGFTYVCQRKGERRTHWRCDRYQKDKCRATALTENGKVHIKHATHNHPANTSIFVSKRLYSKLKMAMLQSSESVPEIIRRVLSMNNEEAAIAKLPTFETLCNSMRKFRAKVQQARANQATDPSVFSVFSVDPRLSSTNNDLYNASSAEESFGINIDGLNLSNIAEFNSGSAGTRFDEPIMEDVVATSSTSQAGDKADNSEMMEYKVFENAKTQLENWERKQLCNVRKIAESSISRRSIMAMFSNNDEPNNSSNEYYNSCTYAELVQYRQLEIPFLIEFLTKAFTELSHLEKDIKVSIFKNFAPYFWLIEIGYSSINFETGSRRLIVSMLRYVDSVCLPDFLEKKKSSEKLMSSFCELFDGIHEHIVVPMQSMKILEGEFALLVALLLSESGAKLDSNDDLVAIRDNVLREIESYYRFNNIECYAFRIAALVRMTFFVMELRKQFSSQMEEISVDNVFEVAPFF</sequence>
<keyword evidence="10" id="KW-1185">Reference proteome</keyword>
<evidence type="ECO:0000256" key="1">
    <source>
        <dbReference type="ARBA" id="ARBA00022723"/>
    </source>
</evidence>
<dbReference type="EMBL" id="UYYG01001172">
    <property type="protein sequence ID" value="VDN58830.1"/>
    <property type="molecule type" value="Genomic_DNA"/>
</dbReference>
<name>A0A0N4UCK7_DRAME</name>
<dbReference type="OrthoDB" id="10064469at2759"/>
<dbReference type="SUPFAM" id="SSF48508">
    <property type="entry name" value="Nuclear receptor ligand-binding domain"/>
    <property type="match status" value="1"/>
</dbReference>
<keyword evidence="3" id="KW-0862">Zinc</keyword>
<dbReference type="Proteomes" id="UP000038040">
    <property type="component" value="Unplaced"/>
</dbReference>
<dbReference type="Gene3D" id="1.10.565.10">
    <property type="entry name" value="Retinoid X Receptor"/>
    <property type="match status" value="1"/>
</dbReference>
<organism evidence="9 11">
    <name type="scientific">Dracunculus medinensis</name>
    <name type="common">Guinea worm</name>
    <dbReference type="NCBI Taxonomy" id="318479"/>
    <lineage>
        <taxon>Eukaryota</taxon>
        <taxon>Metazoa</taxon>
        <taxon>Ecdysozoa</taxon>
        <taxon>Nematoda</taxon>
        <taxon>Chromadorea</taxon>
        <taxon>Rhabditida</taxon>
        <taxon>Spirurina</taxon>
        <taxon>Dracunculoidea</taxon>
        <taxon>Dracunculidae</taxon>
        <taxon>Dracunculus</taxon>
    </lineage>
</organism>
<evidence type="ECO:0000313" key="10">
    <source>
        <dbReference type="Proteomes" id="UP000274756"/>
    </source>
</evidence>
<dbReference type="PANTHER" id="PTHR46011:SF6">
    <property type="entry name" value="HIGH ZINC ACTIVATED NUCLEAR RECEPTOR PROTEIN"/>
    <property type="match status" value="1"/>
</dbReference>
<reference evidence="11" key="1">
    <citation type="submission" date="2017-02" db="UniProtKB">
        <authorList>
            <consortium name="WormBaseParasite"/>
        </authorList>
    </citation>
    <scope>IDENTIFICATION</scope>
</reference>
<evidence type="ECO:0000313" key="9">
    <source>
        <dbReference type="Proteomes" id="UP000038040"/>
    </source>
</evidence>
<dbReference type="PROSITE" id="PS51843">
    <property type="entry name" value="NR_LBD"/>
    <property type="match status" value="1"/>
</dbReference>
<keyword evidence="6" id="KW-0675">Receptor</keyword>
<evidence type="ECO:0000256" key="3">
    <source>
        <dbReference type="ARBA" id="ARBA00022833"/>
    </source>
</evidence>
<dbReference type="AlphaFoldDB" id="A0A0N4UCK7"/>
<feature type="domain" description="NR LBD" evidence="7">
    <location>
        <begin position="247"/>
        <end position="480"/>
    </location>
</feature>
<dbReference type="Pfam" id="PF04500">
    <property type="entry name" value="FLYWCH"/>
    <property type="match status" value="1"/>
</dbReference>
<keyword evidence="4" id="KW-0805">Transcription regulation</keyword>
<dbReference type="Pfam" id="PF00104">
    <property type="entry name" value="Hormone_recep"/>
    <property type="match status" value="1"/>
</dbReference>
<keyword evidence="5" id="KW-0804">Transcription</keyword>
<evidence type="ECO:0000256" key="4">
    <source>
        <dbReference type="ARBA" id="ARBA00023015"/>
    </source>
</evidence>
<evidence type="ECO:0000259" key="7">
    <source>
        <dbReference type="PROSITE" id="PS51843"/>
    </source>
</evidence>
<reference evidence="8 10" key="2">
    <citation type="submission" date="2018-11" db="EMBL/GenBank/DDBJ databases">
        <authorList>
            <consortium name="Pathogen Informatics"/>
        </authorList>
    </citation>
    <scope>NUCLEOTIDE SEQUENCE [LARGE SCALE GENOMIC DNA]</scope>
</reference>
<evidence type="ECO:0000313" key="11">
    <source>
        <dbReference type="WBParaSite" id="DME_0000500401-mRNA-1"/>
    </source>
</evidence>
<keyword evidence="1" id="KW-0479">Metal-binding</keyword>
<evidence type="ECO:0000313" key="8">
    <source>
        <dbReference type="EMBL" id="VDN58830.1"/>
    </source>
</evidence>
<accession>A0A0N4UCK7</accession>
<dbReference type="InterPro" id="IPR035500">
    <property type="entry name" value="NHR-like_dom_sf"/>
</dbReference>
<dbReference type="InterPro" id="IPR007588">
    <property type="entry name" value="Znf_FLYWCH"/>
</dbReference>
<dbReference type="GO" id="GO:0005634">
    <property type="term" value="C:nucleus"/>
    <property type="evidence" value="ECO:0007669"/>
    <property type="project" value="TreeGrafter"/>
</dbReference>